<comment type="caution">
    <text evidence="7">The sequence shown here is derived from an EMBL/GenBank/DDBJ whole genome shotgun (WGS) entry which is preliminary data.</text>
</comment>
<dbReference type="Pfam" id="PF00583">
    <property type="entry name" value="Acetyltransf_1"/>
    <property type="match status" value="1"/>
</dbReference>
<evidence type="ECO:0000259" key="6">
    <source>
        <dbReference type="PROSITE" id="PS51186"/>
    </source>
</evidence>
<evidence type="ECO:0000256" key="1">
    <source>
        <dbReference type="ARBA" id="ARBA00005395"/>
    </source>
</evidence>
<sequence length="151" mass="17193">MTDEVVGLGEPDIRDLMELEALCFAYHWTREQFLLGLEGEAFKVIGVRRDGVLAGYMAFSLIADEMEILNLAVHPEYRRQGLGEALLSRSLEISEANGTTKSFLDVKISNDPALALYRKFGYKKIGVRKKYYPDTKEDALLLRYDFPQHEA</sequence>
<keyword evidence="4 7" id="KW-0012">Acyltransferase</keyword>
<organism evidence="7 8">
    <name type="scientific">Pseudodesulfovibrio hydrargyri</name>
    <dbReference type="NCBI Taxonomy" id="2125990"/>
    <lineage>
        <taxon>Bacteria</taxon>
        <taxon>Pseudomonadati</taxon>
        <taxon>Thermodesulfobacteriota</taxon>
        <taxon>Desulfovibrionia</taxon>
        <taxon>Desulfovibrionales</taxon>
        <taxon>Desulfovibrionaceae</taxon>
    </lineage>
</organism>
<dbReference type="InterPro" id="IPR000182">
    <property type="entry name" value="GNAT_dom"/>
</dbReference>
<dbReference type="InterPro" id="IPR050680">
    <property type="entry name" value="YpeA/RimI_acetyltransf"/>
</dbReference>
<protein>
    <recommendedName>
        <fullName evidence="5">[Ribosomal protein bS18]-alanine N-acetyltransferase</fullName>
        <ecNumber evidence="5">2.3.1.266</ecNumber>
    </recommendedName>
</protein>
<dbReference type="GO" id="GO:0006508">
    <property type="term" value="P:proteolysis"/>
    <property type="evidence" value="ECO:0007669"/>
    <property type="project" value="UniProtKB-KW"/>
</dbReference>
<evidence type="ECO:0000256" key="3">
    <source>
        <dbReference type="ARBA" id="ARBA00022679"/>
    </source>
</evidence>
<dbReference type="SUPFAM" id="SSF55729">
    <property type="entry name" value="Acyl-CoA N-acyltransferases (Nat)"/>
    <property type="match status" value="1"/>
</dbReference>
<dbReference type="EMBL" id="LKAQ01000005">
    <property type="protein sequence ID" value="OIQ48960.1"/>
    <property type="molecule type" value="Genomic_DNA"/>
</dbReference>
<keyword evidence="2 5" id="KW-0963">Cytoplasm</keyword>
<comment type="catalytic activity">
    <reaction evidence="5">
        <text>N-terminal L-alanyl-[ribosomal protein bS18] + acetyl-CoA = N-terminal N(alpha)-acetyl-L-alanyl-[ribosomal protein bS18] + CoA + H(+)</text>
        <dbReference type="Rhea" id="RHEA:43756"/>
        <dbReference type="Rhea" id="RHEA-COMP:10676"/>
        <dbReference type="Rhea" id="RHEA-COMP:10677"/>
        <dbReference type="ChEBI" id="CHEBI:15378"/>
        <dbReference type="ChEBI" id="CHEBI:57287"/>
        <dbReference type="ChEBI" id="CHEBI:57288"/>
        <dbReference type="ChEBI" id="CHEBI:64718"/>
        <dbReference type="ChEBI" id="CHEBI:83683"/>
        <dbReference type="EC" id="2.3.1.266"/>
    </reaction>
</comment>
<accession>A0A1J5N2C9</accession>
<dbReference type="PANTHER" id="PTHR43420">
    <property type="entry name" value="ACETYLTRANSFERASE"/>
    <property type="match status" value="1"/>
</dbReference>
<dbReference type="NCBIfam" id="TIGR01575">
    <property type="entry name" value="rimI"/>
    <property type="match status" value="1"/>
</dbReference>
<keyword evidence="8" id="KW-1185">Reference proteome</keyword>
<dbReference type="CDD" id="cd04301">
    <property type="entry name" value="NAT_SF"/>
    <property type="match status" value="1"/>
</dbReference>
<reference evidence="7 8" key="1">
    <citation type="submission" date="2015-09" db="EMBL/GenBank/DDBJ databases">
        <title>Genome of Desulfovibrio dechloracetivorans BerOc1, a mercury methylating strain isolated from highly hydrocarbons and metals contaminated coastal sediments.</title>
        <authorList>
            <person name="Goni Urriza M."/>
            <person name="Gassie C."/>
            <person name="Bouchez O."/>
            <person name="Klopp C."/>
            <person name="Ranchou-Peyruse A."/>
            <person name="Remy G."/>
        </authorList>
    </citation>
    <scope>NUCLEOTIDE SEQUENCE [LARGE SCALE GENOMIC DNA]</scope>
    <source>
        <strain evidence="7 8">BerOc1</strain>
    </source>
</reference>
<dbReference type="InterPro" id="IPR016181">
    <property type="entry name" value="Acyl_CoA_acyltransferase"/>
</dbReference>
<evidence type="ECO:0000256" key="2">
    <source>
        <dbReference type="ARBA" id="ARBA00022490"/>
    </source>
</evidence>
<dbReference type="OrthoDB" id="529907at2"/>
<evidence type="ECO:0000256" key="5">
    <source>
        <dbReference type="RuleBase" id="RU363094"/>
    </source>
</evidence>
<dbReference type="GO" id="GO:0008233">
    <property type="term" value="F:peptidase activity"/>
    <property type="evidence" value="ECO:0007669"/>
    <property type="project" value="UniProtKB-KW"/>
</dbReference>
<dbReference type="PANTHER" id="PTHR43420:SF44">
    <property type="entry name" value="ACETYLTRANSFERASE YPEA"/>
    <property type="match status" value="1"/>
</dbReference>
<dbReference type="PROSITE" id="PS51186">
    <property type="entry name" value="GNAT"/>
    <property type="match status" value="1"/>
</dbReference>
<comment type="similarity">
    <text evidence="1 5">Belongs to the acetyltransferase family. RimI subfamily.</text>
</comment>
<gene>
    <name evidence="7" type="primary">paiA</name>
    <name evidence="7" type="ORF">BerOc1_03717</name>
</gene>
<dbReference type="Gene3D" id="3.40.630.30">
    <property type="match status" value="1"/>
</dbReference>
<evidence type="ECO:0000313" key="8">
    <source>
        <dbReference type="Proteomes" id="UP000181901"/>
    </source>
</evidence>
<dbReference type="Proteomes" id="UP000181901">
    <property type="component" value="Unassembled WGS sequence"/>
</dbReference>
<keyword evidence="7" id="KW-0645">Protease</keyword>
<dbReference type="EC" id="2.3.1.266" evidence="5"/>
<dbReference type="RefSeq" id="WP_071547383.1">
    <property type="nucleotide sequence ID" value="NZ_LKAQ01000005.1"/>
</dbReference>
<keyword evidence="7" id="KW-0378">Hydrolase</keyword>
<comment type="subcellular location">
    <subcellularLocation>
        <location evidence="5">Cytoplasm</location>
    </subcellularLocation>
</comment>
<proteinExistence type="inferred from homology"/>
<dbReference type="GO" id="GO:0005737">
    <property type="term" value="C:cytoplasm"/>
    <property type="evidence" value="ECO:0007669"/>
    <property type="project" value="UniProtKB-SubCell"/>
</dbReference>
<evidence type="ECO:0000256" key="4">
    <source>
        <dbReference type="ARBA" id="ARBA00023315"/>
    </source>
</evidence>
<comment type="function">
    <text evidence="5">Acetylates the N-terminal alanine of ribosomal protein bS18.</text>
</comment>
<feature type="domain" description="N-acetyltransferase" evidence="6">
    <location>
        <begin position="3"/>
        <end position="147"/>
    </location>
</feature>
<dbReference type="GO" id="GO:0008999">
    <property type="term" value="F:protein-N-terminal-alanine acetyltransferase activity"/>
    <property type="evidence" value="ECO:0007669"/>
    <property type="project" value="UniProtKB-EC"/>
</dbReference>
<keyword evidence="3 7" id="KW-0808">Transferase</keyword>
<evidence type="ECO:0000313" key="7">
    <source>
        <dbReference type="EMBL" id="OIQ48960.1"/>
    </source>
</evidence>
<dbReference type="AlphaFoldDB" id="A0A1J5N2C9"/>
<name>A0A1J5N2C9_9BACT</name>
<dbReference type="InterPro" id="IPR006464">
    <property type="entry name" value="AcTrfase_RimI/Ard1"/>
</dbReference>